<dbReference type="GO" id="GO:0006103">
    <property type="term" value="P:2-oxoglutarate metabolic process"/>
    <property type="evidence" value="ECO:0007669"/>
    <property type="project" value="TreeGrafter"/>
</dbReference>
<evidence type="ECO:0000256" key="6">
    <source>
        <dbReference type="ARBA" id="ARBA00022630"/>
    </source>
</evidence>
<evidence type="ECO:0000256" key="12">
    <source>
        <dbReference type="ARBA" id="ARBA00049187"/>
    </source>
</evidence>
<dbReference type="Pfam" id="PF02852">
    <property type="entry name" value="Pyr_redox_dim"/>
    <property type="match status" value="1"/>
</dbReference>
<keyword evidence="14" id="KW-0547">Nucleotide-binding</keyword>
<name>A0AB72Z8H3_LISIO</name>
<dbReference type="GO" id="GO:0050660">
    <property type="term" value="F:flavin adenine dinucleotide binding"/>
    <property type="evidence" value="ECO:0007669"/>
    <property type="project" value="InterPro"/>
</dbReference>
<evidence type="ECO:0000256" key="1">
    <source>
        <dbReference type="ARBA" id="ARBA00004496"/>
    </source>
</evidence>
<feature type="binding site" evidence="14">
    <location>
        <position position="293"/>
    </location>
    <ligand>
        <name>NAD(+)</name>
        <dbReference type="ChEBI" id="CHEBI:57540"/>
    </ligand>
</feature>
<dbReference type="InterPro" id="IPR006258">
    <property type="entry name" value="Lipoamide_DH"/>
</dbReference>
<keyword evidence="8 16" id="KW-0560">Oxidoreductase</keyword>
<feature type="active site" description="Proton acceptor" evidence="13">
    <location>
        <position position="466"/>
    </location>
</feature>
<dbReference type="InterPro" id="IPR023753">
    <property type="entry name" value="FAD/NAD-binding_dom"/>
</dbReference>
<feature type="binding site" evidence="14">
    <location>
        <position position="333"/>
    </location>
    <ligand>
        <name>FAD</name>
        <dbReference type="ChEBI" id="CHEBI:57692"/>
    </ligand>
</feature>
<dbReference type="PRINTS" id="PR00411">
    <property type="entry name" value="PNDRDTASEI"/>
</dbReference>
<keyword evidence="5" id="KW-0963">Cytoplasm</keyword>
<evidence type="ECO:0000259" key="17">
    <source>
        <dbReference type="Pfam" id="PF02852"/>
    </source>
</evidence>
<feature type="domain" description="FAD/NAD(P)-binding" evidence="18">
    <location>
        <begin position="17"/>
        <end position="348"/>
    </location>
</feature>
<dbReference type="EMBL" id="AGCN01000032">
    <property type="protein sequence ID" value="EHN61290.1"/>
    <property type="molecule type" value="Genomic_DNA"/>
</dbReference>
<evidence type="ECO:0000256" key="14">
    <source>
        <dbReference type="PIRSR" id="PIRSR000350-3"/>
    </source>
</evidence>
<evidence type="ECO:0000256" key="16">
    <source>
        <dbReference type="RuleBase" id="RU003692"/>
    </source>
</evidence>
<dbReference type="NCBIfam" id="TIGR01350">
    <property type="entry name" value="lipoamide_DH"/>
    <property type="match status" value="1"/>
</dbReference>
<evidence type="ECO:0000256" key="15">
    <source>
        <dbReference type="PIRSR" id="PIRSR000350-4"/>
    </source>
</evidence>
<keyword evidence="11 16" id="KW-0676">Redox-active center</keyword>
<dbReference type="GO" id="GO:0005737">
    <property type="term" value="C:cytoplasm"/>
    <property type="evidence" value="ECO:0007669"/>
    <property type="project" value="UniProtKB-SubCell"/>
</dbReference>
<proteinExistence type="inferred from homology"/>
<feature type="binding site" evidence="14">
    <location>
        <position position="63"/>
    </location>
    <ligand>
        <name>FAD</name>
        <dbReference type="ChEBI" id="CHEBI:57692"/>
    </ligand>
</feature>
<organism evidence="19 20">
    <name type="scientific">Listeria innocua ATCC 33091</name>
    <dbReference type="NCBI Taxonomy" id="1002366"/>
    <lineage>
        <taxon>Bacteria</taxon>
        <taxon>Bacillati</taxon>
        <taxon>Bacillota</taxon>
        <taxon>Bacilli</taxon>
        <taxon>Bacillales</taxon>
        <taxon>Listeriaceae</taxon>
        <taxon>Listeria</taxon>
    </lineage>
</organism>
<dbReference type="SUPFAM" id="SSF51905">
    <property type="entry name" value="FAD/NAD(P)-binding domain"/>
    <property type="match status" value="1"/>
</dbReference>
<feature type="binding site" evidence="14">
    <location>
        <begin position="201"/>
        <end position="208"/>
    </location>
    <ligand>
        <name>NAD(+)</name>
        <dbReference type="ChEBI" id="CHEBI:57540"/>
    </ligand>
</feature>
<reference evidence="19 20" key="1">
    <citation type="submission" date="2011-08" db="EMBL/GenBank/DDBJ databases">
        <authorList>
            <person name="Weinstock G."/>
            <person name="Sodergren E."/>
            <person name="Clifton S."/>
            <person name="Fulton L."/>
            <person name="Fulton B."/>
            <person name="Courtney L."/>
            <person name="Fronick C."/>
            <person name="Harrison M."/>
            <person name="Strong C."/>
            <person name="Farmer C."/>
            <person name="Delahaunty K."/>
            <person name="Markovic C."/>
            <person name="Hall O."/>
            <person name="Minx P."/>
            <person name="Tomlinson C."/>
            <person name="Mitreva M."/>
            <person name="Hou S."/>
            <person name="Chen J."/>
            <person name="Wollam A."/>
            <person name="Pepin K.H."/>
            <person name="Johnson M."/>
            <person name="Bhonagiri V."/>
            <person name="Zhang X."/>
            <person name="Suruliraj S."/>
            <person name="Warren W."/>
            <person name="Chinwalla A."/>
            <person name="Mardis E.R."/>
            <person name="Wilson R.K."/>
        </authorList>
    </citation>
    <scope>NUCLEOTIDE SEQUENCE [LARGE SCALE GENOMIC DNA]</scope>
    <source>
        <strain evidence="19 20">ATCC 33091</strain>
    </source>
</reference>
<dbReference type="InterPro" id="IPR050151">
    <property type="entry name" value="Class-I_Pyr_Nuc-Dis_Oxidored"/>
</dbReference>
<comment type="miscellaneous">
    <text evidence="16">The active site is a redox-active disulfide bond.</text>
</comment>
<dbReference type="InterPro" id="IPR012999">
    <property type="entry name" value="Pyr_OxRdtase_I_AS"/>
</dbReference>
<dbReference type="Proteomes" id="UP000003597">
    <property type="component" value="Unassembled WGS sequence"/>
</dbReference>
<dbReference type="Gene3D" id="3.50.50.60">
    <property type="entry name" value="FAD/NAD(P)-binding domain"/>
    <property type="match status" value="2"/>
</dbReference>
<dbReference type="FunFam" id="3.30.390.30:FF:000001">
    <property type="entry name" value="Dihydrolipoyl dehydrogenase"/>
    <property type="match status" value="1"/>
</dbReference>
<dbReference type="InterPro" id="IPR001100">
    <property type="entry name" value="Pyr_nuc-diS_OxRdtase"/>
</dbReference>
<keyword evidence="7 14" id="KW-0274">FAD</keyword>
<evidence type="ECO:0000256" key="3">
    <source>
        <dbReference type="ARBA" id="ARBA00012608"/>
    </source>
</evidence>
<comment type="cofactor">
    <cofactor evidence="14 16">
        <name>FAD</name>
        <dbReference type="ChEBI" id="CHEBI:57692"/>
    </cofactor>
    <text evidence="14 16">Binds 1 FAD per subunit.</text>
</comment>
<keyword evidence="20" id="KW-1185">Reference proteome</keyword>
<protein>
    <recommendedName>
        <fullName evidence="4 16">Dihydrolipoyl dehydrogenase</fullName>
        <ecNumber evidence="3 16">1.8.1.4</ecNumber>
    </recommendedName>
</protein>
<dbReference type="GO" id="GO:0004148">
    <property type="term" value="F:dihydrolipoyl dehydrogenase (NADH) activity"/>
    <property type="evidence" value="ECO:0007669"/>
    <property type="project" value="UniProtKB-EC"/>
</dbReference>
<sequence length="487" mass="52278">MKKKKCTKGGDNVATEYDVVILGGGTGGYVAAIQAAKNGQKVAVVEKGKVGGTCLHRGCIPTKALLRSAEVLQTVKKASEFGISVEGTAGINFLQAQERKQQIVDQLEKGIHQLFKQGKIDLFAGTGTILGPSIFSPTAGTVSVEFEDGSENEMLIPKNLIIATGSKPRTLNGLTIDEENVLSSDGALNLETLPKSIIIVGGGVIGMEWASMMHDFGVEVTVLEYADRILPTEDKEVAKELARLYKKKKLTMHTSAEVQAASYKKTDSGVEIKAVIKGEEQTFTADKMLVSVGRSANTENIGLQNTDIATENGFIQVNDFYQTKESHIYAIGDCIPTIQLAHVAMEEGTIAANHIAGKETEKLDYDLVPRCIYTSTEIASVGITEEQAKERGHDVKKGKFFFRGIGKALVYGESDGFIKIIADKKTDDILGVSMIGPHVTDMISEAALAQVLNATPWEVGNTIHPHPTLSESFREAALAVDGNAIHG</sequence>
<feature type="domain" description="Pyridine nucleotide-disulphide oxidoreductase dimerisation" evidence="17">
    <location>
        <begin position="368"/>
        <end position="477"/>
    </location>
</feature>
<dbReference type="InterPro" id="IPR004099">
    <property type="entry name" value="Pyr_nucl-diS_OxRdtase_dimer"/>
</dbReference>
<accession>A0AB72Z8H3</accession>
<comment type="similarity">
    <text evidence="2 16">Belongs to the class-I pyridine nucleotide-disulfide oxidoreductase family.</text>
</comment>
<dbReference type="PANTHER" id="PTHR22912">
    <property type="entry name" value="DISULFIDE OXIDOREDUCTASE"/>
    <property type="match status" value="1"/>
</dbReference>
<keyword evidence="6 16" id="KW-0285">Flavoprotein</keyword>
<dbReference type="EC" id="1.8.1.4" evidence="3 16"/>
<dbReference type="InterPro" id="IPR036188">
    <property type="entry name" value="FAD/NAD-bd_sf"/>
</dbReference>
<evidence type="ECO:0000313" key="19">
    <source>
        <dbReference type="EMBL" id="EHN61290.1"/>
    </source>
</evidence>
<keyword evidence="10" id="KW-1015">Disulfide bond</keyword>
<feature type="binding site" evidence="14">
    <location>
        <position position="127"/>
    </location>
    <ligand>
        <name>FAD</name>
        <dbReference type="ChEBI" id="CHEBI:57692"/>
    </ligand>
</feature>
<feature type="binding site" evidence="14">
    <location>
        <begin position="164"/>
        <end position="166"/>
    </location>
    <ligand>
        <name>FAD</name>
        <dbReference type="ChEBI" id="CHEBI:57692"/>
    </ligand>
</feature>
<comment type="catalytic activity">
    <reaction evidence="12 16">
        <text>N(6)-[(R)-dihydrolipoyl]-L-lysyl-[protein] + NAD(+) = N(6)-[(R)-lipoyl]-L-lysyl-[protein] + NADH + H(+)</text>
        <dbReference type="Rhea" id="RHEA:15045"/>
        <dbReference type="Rhea" id="RHEA-COMP:10474"/>
        <dbReference type="Rhea" id="RHEA-COMP:10475"/>
        <dbReference type="ChEBI" id="CHEBI:15378"/>
        <dbReference type="ChEBI" id="CHEBI:57540"/>
        <dbReference type="ChEBI" id="CHEBI:57945"/>
        <dbReference type="ChEBI" id="CHEBI:83099"/>
        <dbReference type="ChEBI" id="CHEBI:83100"/>
        <dbReference type="EC" id="1.8.1.4"/>
    </reaction>
</comment>
<dbReference type="InterPro" id="IPR016156">
    <property type="entry name" value="FAD/NAD-linked_Rdtase_dimer_sf"/>
</dbReference>
<evidence type="ECO:0000259" key="18">
    <source>
        <dbReference type="Pfam" id="PF07992"/>
    </source>
</evidence>
<evidence type="ECO:0000256" key="5">
    <source>
        <dbReference type="ARBA" id="ARBA00022490"/>
    </source>
</evidence>
<gene>
    <name evidence="19" type="ORF">HMPREF0557_02031</name>
</gene>
<dbReference type="SUPFAM" id="SSF55424">
    <property type="entry name" value="FAD/NAD-linked reductases, dimerisation (C-terminal) domain"/>
    <property type="match status" value="1"/>
</dbReference>
<evidence type="ECO:0000256" key="13">
    <source>
        <dbReference type="PIRSR" id="PIRSR000350-2"/>
    </source>
</evidence>
<dbReference type="PRINTS" id="PR00368">
    <property type="entry name" value="FADPNR"/>
</dbReference>
<dbReference type="Gene3D" id="3.30.390.30">
    <property type="match status" value="1"/>
</dbReference>
<keyword evidence="9 14" id="KW-0520">NAD</keyword>
<comment type="caution">
    <text evidence="19">The sequence shown here is derived from an EMBL/GenBank/DDBJ whole genome shotgun (WGS) entry which is preliminary data.</text>
</comment>
<evidence type="ECO:0000256" key="4">
    <source>
        <dbReference type="ARBA" id="ARBA00016961"/>
    </source>
</evidence>
<evidence type="ECO:0000256" key="7">
    <source>
        <dbReference type="ARBA" id="ARBA00022827"/>
    </source>
</evidence>
<evidence type="ECO:0000256" key="10">
    <source>
        <dbReference type="ARBA" id="ARBA00023157"/>
    </source>
</evidence>
<feature type="disulfide bond" description="Redox-active" evidence="15">
    <location>
        <begin position="54"/>
        <end position="59"/>
    </location>
</feature>
<evidence type="ECO:0000256" key="8">
    <source>
        <dbReference type="ARBA" id="ARBA00023002"/>
    </source>
</evidence>
<dbReference type="PROSITE" id="PS00076">
    <property type="entry name" value="PYRIDINE_REDOX_1"/>
    <property type="match status" value="1"/>
</dbReference>
<dbReference type="Pfam" id="PF07992">
    <property type="entry name" value="Pyr_redox_2"/>
    <property type="match status" value="1"/>
</dbReference>
<evidence type="ECO:0000313" key="20">
    <source>
        <dbReference type="Proteomes" id="UP000003597"/>
    </source>
</evidence>
<dbReference type="PANTHER" id="PTHR22912:SF217">
    <property type="entry name" value="DIHYDROLIPOYL DEHYDROGENASE"/>
    <property type="match status" value="1"/>
</dbReference>
<evidence type="ECO:0000256" key="2">
    <source>
        <dbReference type="ARBA" id="ARBA00007532"/>
    </source>
</evidence>
<evidence type="ECO:0000256" key="9">
    <source>
        <dbReference type="ARBA" id="ARBA00023027"/>
    </source>
</evidence>
<feature type="binding site" evidence="14">
    <location>
        <position position="224"/>
    </location>
    <ligand>
        <name>NAD(+)</name>
        <dbReference type="ChEBI" id="CHEBI:57540"/>
    </ligand>
</feature>
<evidence type="ECO:0000256" key="11">
    <source>
        <dbReference type="ARBA" id="ARBA00023284"/>
    </source>
</evidence>
<dbReference type="AlphaFoldDB" id="A0AB72Z8H3"/>
<dbReference type="PIRSF" id="PIRSF000350">
    <property type="entry name" value="Mercury_reductase_MerA"/>
    <property type="match status" value="1"/>
</dbReference>
<comment type="subcellular location">
    <subcellularLocation>
        <location evidence="1">Cytoplasm</location>
    </subcellularLocation>
</comment>